<dbReference type="GO" id="GO:0005634">
    <property type="term" value="C:nucleus"/>
    <property type="evidence" value="ECO:0007669"/>
    <property type="project" value="UniProtKB-SubCell"/>
</dbReference>
<evidence type="ECO:0000256" key="6">
    <source>
        <dbReference type="ARBA" id="ARBA00022776"/>
    </source>
</evidence>
<comment type="similarity">
    <text evidence="3">Belongs to the NUF2 family.</text>
</comment>
<evidence type="ECO:0000256" key="8">
    <source>
        <dbReference type="ARBA" id="ARBA00023242"/>
    </source>
</evidence>
<dbReference type="Proteomes" id="UP000070544">
    <property type="component" value="Unassembled WGS sequence"/>
</dbReference>
<reference evidence="15 16" key="1">
    <citation type="journal article" date="2015" name="Genome Biol. Evol.">
        <title>Phylogenomic analyses indicate that early fungi evolved digesting cell walls of algal ancestors of land plants.</title>
        <authorList>
            <person name="Chang Y."/>
            <person name="Wang S."/>
            <person name="Sekimoto S."/>
            <person name="Aerts A.L."/>
            <person name="Choi C."/>
            <person name="Clum A."/>
            <person name="LaButti K.M."/>
            <person name="Lindquist E.A."/>
            <person name="Yee Ngan C."/>
            <person name="Ohm R.A."/>
            <person name="Salamov A.A."/>
            <person name="Grigoriev I.V."/>
            <person name="Spatafora J.W."/>
            <person name="Berbee M.L."/>
        </authorList>
    </citation>
    <scope>NUCLEOTIDE SEQUENCE [LARGE SCALE GENOMIC DNA]</scope>
    <source>
        <strain evidence="15 16">JEL478</strain>
    </source>
</reference>
<organism evidence="15 16">
    <name type="scientific">Gonapodya prolifera (strain JEL478)</name>
    <name type="common">Monoblepharis prolifera</name>
    <dbReference type="NCBI Taxonomy" id="1344416"/>
    <lineage>
        <taxon>Eukaryota</taxon>
        <taxon>Fungi</taxon>
        <taxon>Fungi incertae sedis</taxon>
        <taxon>Chytridiomycota</taxon>
        <taxon>Chytridiomycota incertae sedis</taxon>
        <taxon>Monoblepharidomycetes</taxon>
        <taxon>Monoblepharidales</taxon>
        <taxon>Gonapodyaceae</taxon>
        <taxon>Gonapodya</taxon>
    </lineage>
</organism>
<evidence type="ECO:0000313" key="16">
    <source>
        <dbReference type="Proteomes" id="UP000070544"/>
    </source>
</evidence>
<evidence type="ECO:0000259" key="13">
    <source>
        <dbReference type="Pfam" id="PF03800"/>
    </source>
</evidence>
<keyword evidence="9" id="KW-0131">Cell cycle</keyword>
<evidence type="ECO:0000256" key="2">
    <source>
        <dbReference type="ARBA" id="ARBA00004584"/>
    </source>
</evidence>
<name>A0A139B0Y7_GONPJ</name>
<dbReference type="InterPro" id="IPR038275">
    <property type="entry name" value="Nuf2_N_sf"/>
</dbReference>
<evidence type="ECO:0000256" key="10">
    <source>
        <dbReference type="ARBA" id="ARBA00023328"/>
    </source>
</evidence>
<dbReference type="OMA" id="YLKMEAH"/>
<evidence type="ECO:0000256" key="9">
    <source>
        <dbReference type="ARBA" id="ARBA00023306"/>
    </source>
</evidence>
<evidence type="ECO:0000256" key="3">
    <source>
        <dbReference type="ARBA" id="ARBA00005498"/>
    </source>
</evidence>
<evidence type="ECO:0000259" key="14">
    <source>
        <dbReference type="Pfam" id="PF18595"/>
    </source>
</evidence>
<keyword evidence="5" id="KW-0132">Cell division</keyword>
<dbReference type="GO" id="GO:0051301">
    <property type="term" value="P:cell division"/>
    <property type="evidence" value="ECO:0007669"/>
    <property type="project" value="UniProtKB-KW"/>
</dbReference>
<evidence type="ECO:0000256" key="5">
    <source>
        <dbReference type="ARBA" id="ARBA00022618"/>
    </source>
</evidence>
<feature type="domain" description="Nuf2 DHR10-like" evidence="14">
    <location>
        <begin position="261"/>
        <end position="376"/>
    </location>
</feature>
<dbReference type="Pfam" id="PF03800">
    <property type="entry name" value="Nuf2"/>
    <property type="match status" value="1"/>
</dbReference>
<dbReference type="InterPro" id="IPR041112">
    <property type="entry name" value="Nuf2_DHR10-like"/>
</dbReference>
<keyword evidence="16" id="KW-1185">Reference proteome</keyword>
<dbReference type="EMBL" id="KQ965731">
    <property type="protein sequence ID" value="KXS22463.1"/>
    <property type="molecule type" value="Genomic_DNA"/>
</dbReference>
<evidence type="ECO:0000256" key="11">
    <source>
        <dbReference type="SAM" id="Coils"/>
    </source>
</evidence>
<keyword evidence="10" id="KW-0137">Centromere</keyword>
<gene>
    <name evidence="15" type="ORF">M427DRAFT_130142</name>
</gene>
<evidence type="ECO:0000256" key="4">
    <source>
        <dbReference type="ARBA" id="ARBA00022454"/>
    </source>
</evidence>
<dbReference type="AlphaFoldDB" id="A0A139B0Y7"/>
<evidence type="ECO:0000256" key="1">
    <source>
        <dbReference type="ARBA" id="ARBA00004123"/>
    </source>
</evidence>
<dbReference type="InterPro" id="IPR005549">
    <property type="entry name" value="Kinetochore_Nuf2_N"/>
</dbReference>
<evidence type="ECO:0000256" key="7">
    <source>
        <dbReference type="ARBA" id="ARBA00023054"/>
    </source>
</evidence>
<keyword evidence="7 11" id="KW-0175">Coiled coil</keyword>
<keyword evidence="6" id="KW-0498">Mitosis</keyword>
<dbReference type="STRING" id="1344416.A0A139B0Y7"/>
<protein>
    <submittedName>
        <fullName evidence="15">Uncharacterized protein</fullName>
    </submittedName>
</protein>
<evidence type="ECO:0000313" key="15">
    <source>
        <dbReference type="EMBL" id="KXS22463.1"/>
    </source>
</evidence>
<feature type="domain" description="Kinetochore protein Nuf2 N-terminal" evidence="13">
    <location>
        <begin position="7"/>
        <end position="147"/>
    </location>
</feature>
<comment type="subcellular location">
    <subcellularLocation>
        <location evidence="2">Chromosome</location>
        <location evidence="2">Centromere</location>
    </subcellularLocation>
    <subcellularLocation>
        <location evidence="1">Nucleus</location>
    </subcellularLocation>
</comment>
<evidence type="ECO:0000256" key="12">
    <source>
        <dbReference type="SAM" id="MobiDB-lite"/>
    </source>
</evidence>
<dbReference type="PANTHER" id="PTHR48441">
    <property type="match status" value="1"/>
</dbReference>
<dbReference type="OrthoDB" id="8194677at2759"/>
<dbReference type="Gene3D" id="1.10.418.60">
    <property type="entry name" value="Ncd80 complex, Nuf2 subunit"/>
    <property type="match status" value="1"/>
</dbReference>
<proteinExistence type="inferred from homology"/>
<keyword evidence="8" id="KW-0539">Nucleus</keyword>
<keyword evidence="4" id="KW-0158">Chromosome</keyword>
<accession>A0A139B0Y7</accession>
<dbReference type="GO" id="GO:0031262">
    <property type="term" value="C:Ndc80 complex"/>
    <property type="evidence" value="ECO:0007669"/>
    <property type="project" value="InterPro"/>
</dbReference>
<sequence>MSNKFMFSFPLLKNPEILRCMADLQLPCSEDDLKNPTPAGVQRIYEQLLTYLLGAAAKDYFAFTAQPAFQVLQHLDNPELHSEAVQALGFYKQLSKLLIRVGLDRFALKDLQRPEPQQLRRAISALINFAKFREERLGMYEAMTAKTEDLEDQRKLTQQRYQALEARVNTLRLLRAEQEPQIATARADNIRLHAELSEQQKRKQTLTQNVKDIQATRTKEAEKHAELDQRILGAKQDVARLKSRVVENPEGLRQTIAEMTNSLAGEKLAVAEKERKLREFRARTEVLTRFEQDLDRLQPAVSELELQLKRLNTAMRGPTEAREALDRAQGDLRDLDAKGQHLLRQVQTSQDKLTRLTQLASQKRRVATERSKRMKEELDTLRKERHDKEKMATEERKEGDEWSKKIELLREQHNADVASLETEYARLKAQLESYAREVVQECGGVEGRLR</sequence>
<feature type="region of interest" description="Disordered" evidence="12">
    <location>
        <begin position="383"/>
        <end position="402"/>
    </location>
</feature>
<dbReference type="PANTHER" id="PTHR48441:SF1">
    <property type="entry name" value="NT-3"/>
    <property type="match status" value="1"/>
</dbReference>
<feature type="coiled-coil region" evidence="11">
    <location>
        <begin position="140"/>
        <end position="283"/>
    </location>
</feature>
<dbReference type="Pfam" id="PF18595">
    <property type="entry name" value="Nuf2_DHR10-like"/>
    <property type="match status" value="1"/>
</dbReference>